<evidence type="ECO:0000313" key="3">
    <source>
        <dbReference type="Proteomes" id="UP000807769"/>
    </source>
</evidence>
<dbReference type="Proteomes" id="UP000807769">
    <property type="component" value="Unassembled WGS sequence"/>
</dbReference>
<dbReference type="AlphaFoldDB" id="A0A9P7EEF2"/>
<accession>A0A9P7EEF2</accession>
<dbReference type="EMBL" id="JABBWG010000010">
    <property type="protein sequence ID" value="KAG1819084.1"/>
    <property type="molecule type" value="Genomic_DNA"/>
</dbReference>
<dbReference type="GeneID" id="64624749"/>
<sequence length="363" mass="39756">MGIPLDEASLLALFLETLFYGVFLTLYCLTLSVLIKNTGANRQLLIPVATVLLCMATAHLIVDFVRILEAFVFNADKMGANAYYSNLAAPLEYAKTALYVTQTVLADCVLVWRCYVLNRRSLFIAVPGLIVLCTNAVTGYIIVWSLSRAGSSSTVFTTAHSWITTFFTLTMITSVTCTTLIAWRIYRTRRFMSDGFGVYLPILIVIVESGAIYATGVLSILLAYLSGSNGQYTVLDAVSPIMGVVFCLTILQVHFQVGGKPHIAQPHEPRSVAYSQRARCTRCGLQNEPVTAHHKGDGDDSCQHGGQKGKPIVVSGSLCILNHLLLSHNWSCVVVSCLFMLHGRSFGRFNIIPSVATIFPQQI</sequence>
<feature type="transmembrane region" description="Helical" evidence="1">
    <location>
        <begin position="198"/>
        <end position="225"/>
    </location>
</feature>
<keyword evidence="1" id="KW-0472">Membrane</keyword>
<keyword evidence="1" id="KW-1133">Transmembrane helix</keyword>
<feature type="transmembrane region" description="Helical" evidence="1">
    <location>
        <begin position="162"/>
        <end position="186"/>
    </location>
</feature>
<keyword evidence="1" id="KW-0812">Transmembrane</keyword>
<keyword evidence="3" id="KW-1185">Reference proteome</keyword>
<proteinExistence type="predicted"/>
<evidence type="ECO:0000313" key="2">
    <source>
        <dbReference type="EMBL" id="KAG1819084.1"/>
    </source>
</evidence>
<dbReference type="RefSeq" id="XP_041194761.1">
    <property type="nucleotide sequence ID" value="XM_041330732.1"/>
</dbReference>
<feature type="transmembrane region" description="Helical" evidence="1">
    <location>
        <begin position="44"/>
        <end position="62"/>
    </location>
</feature>
<evidence type="ECO:0000256" key="1">
    <source>
        <dbReference type="SAM" id="Phobius"/>
    </source>
</evidence>
<gene>
    <name evidence="2" type="ORF">BJ212DRAFT_1268477</name>
</gene>
<protein>
    <submittedName>
        <fullName evidence="2">Uncharacterized protein</fullName>
    </submittedName>
</protein>
<organism evidence="2 3">
    <name type="scientific">Suillus subaureus</name>
    <dbReference type="NCBI Taxonomy" id="48587"/>
    <lineage>
        <taxon>Eukaryota</taxon>
        <taxon>Fungi</taxon>
        <taxon>Dikarya</taxon>
        <taxon>Basidiomycota</taxon>
        <taxon>Agaricomycotina</taxon>
        <taxon>Agaricomycetes</taxon>
        <taxon>Agaricomycetidae</taxon>
        <taxon>Boletales</taxon>
        <taxon>Suillineae</taxon>
        <taxon>Suillaceae</taxon>
        <taxon>Suillus</taxon>
    </lineage>
</organism>
<name>A0A9P7EEF2_9AGAM</name>
<dbReference type="OrthoDB" id="2756618at2759"/>
<feature type="transmembrane region" description="Helical" evidence="1">
    <location>
        <begin position="237"/>
        <end position="255"/>
    </location>
</feature>
<feature type="transmembrane region" description="Helical" evidence="1">
    <location>
        <begin position="96"/>
        <end position="115"/>
    </location>
</feature>
<comment type="caution">
    <text evidence="2">The sequence shown here is derived from an EMBL/GenBank/DDBJ whole genome shotgun (WGS) entry which is preliminary data.</text>
</comment>
<reference evidence="2" key="1">
    <citation type="journal article" date="2020" name="New Phytol.">
        <title>Comparative genomics reveals dynamic genome evolution in host specialist ectomycorrhizal fungi.</title>
        <authorList>
            <person name="Lofgren L.A."/>
            <person name="Nguyen N.H."/>
            <person name="Vilgalys R."/>
            <person name="Ruytinx J."/>
            <person name="Liao H.L."/>
            <person name="Branco S."/>
            <person name="Kuo A."/>
            <person name="LaButti K."/>
            <person name="Lipzen A."/>
            <person name="Andreopoulos W."/>
            <person name="Pangilinan J."/>
            <person name="Riley R."/>
            <person name="Hundley H."/>
            <person name="Na H."/>
            <person name="Barry K."/>
            <person name="Grigoriev I.V."/>
            <person name="Stajich J.E."/>
            <person name="Kennedy P.G."/>
        </authorList>
    </citation>
    <scope>NUCLEOTIDE SEQUENCE</scope>
    <source>
        <strain evidence="2">MN1</strain>
    </source>
</reference>
<feature type="transmembrane region" description="Helical" evidence="1">
    <location>
        <begin position="122"/>
        <end position="142"/>
    </location>
</feature>
<feature type="transmembrane region" description="Helical" evidence="1">
    <location>
        <begin position="12"/>
        <end position="35"/>
    </location>
</feature>